<dbReference type="NCBIfam" id="TIGR04540">
    <property type="entry name" value="CLB_0814_fam"/>
    <property type="match status" value="1"/>
</dbReference>
<evidence type="ECO:0000313" key="2">
    <source>
        <dbReference type="Proteomes" id="UP000061660"/>
    </source>
</evidence>
<gene>
    <name evidence="1" type="ORF">IJ22_34080</name>
</gene>
<dbReference type="InterPro" id="IPR030902">
    <property type="entry name" value="CLB_0814_fam"/>
</dbReference>
<organism evidence="1 2">
    <name type="scientific">Paenibacillus naphthalenovorans</name>
    <dbReference type="NCBI Taxonomy" id="162209"/>
    <lineage>
        <taxon>Bacteria</taxon>
        <taxon>Bacillati</taxon>
        <taxon>Bacillota</taxon>
        <taxon>Bacilli</taxon>
        <taxon>Bacillales</taxon>
        <taxon>Paenibacillaceae</taxon>
        <taxon>Paenibacillus</taxon>
    </lineage>
</organism>
<proteinExistence type="predicted"/>
<dbReference type="STRING" id="162209.IJ22_34080"/>
<keyword evidence="2" id="KW-1185">Reference proteome</keyword>
<protein>
    <submittedName>
        <fullName evidence="1">Uncharacterized protein</fullName>
    </submittedName>
</protein>
<name>A0A0U2UBY3_9BACL</name>
<reference evidence="2" key="1">
    <citation type="submission" date="2015-12" db="EMBL/GenBank/DDBJ databases">
        <title>Complete genome sequences of two moderately thermophilic Paenibacillus species.</title>
        <authorList>
            <person name="Butler R.III."/>
            <person name="Wang J."/>
            <person name="Stark B.C."/>
            <person name="Pombert J.-F."/>
        </authorList>
    </citation>
    <scope>NUCLEOTIDE SEQUENCE [LARGE SCALE GENOMIC DNA]</scope>
    <source>
        <strain evidence="2">32O-Y</strain>
    </source>
</reference>
<dbReference type="PATRIC" id="fig|162209.4.peg.3647"/>
<accession>A0A0U2UBY3</accession>
<evidence type="ECO:0000313" key="1">
    <source>
        <dbReference type="EMBL" id="ALS23769.1"/>
    </source>
</evidence>
<reference evidence="1 2" key="2">
    <citation type="journal article" date="2016" name="Genome Announc.">
        <title>Complete Genome Sequences of Two Interactive Moderate Thermophiles, Paenibacillus napthalenovorans 32O-Y and Paenibacillus sp. 32O-W.</title>
        <authorList>
            <person name="Butler R.R.III."/>
            <person name="Wang J."/>
            <person name="Stark B.C."/>
            <person name="Pombert J.F."/>
        </authorList>
    </citation>
    <scope>NUCLEOTIDE SEQUENCE [LARGE SCALE GENOMIC DNA]</scope>
    <source>
        <strain evidence="1 2">32O-Y</strain>
    </source>
</reference>
<dbReference type="AlphaFoldDB" id="A0A0U2UBY3"/>
<dbReference type="Proteomes" id="UP000061660">
    <property type="component" value="Chromosome"/>
</dbReference>
<dbReference type="EMBL" id="CP013652">
    <property type="protein sequence ID" value="ALS23769.1"/>
    <property type="molecule type" value="Genomic_DNA"/>
</dbReference>
<dbReference type="KEGG" id="pnp:IJ22_34080"/>
<sequence length="84" mass="9991">MFYRTQRELAMMYNSIIDAYWEGNINEETLIQKVVDIYINNPQKIIKENDFTTVLKQQCGKRRLEVIERILHMNGLAKDIKSVI</sequence>